<gene>
    <name evidence="2" type="ORF">HG421_07985</name>
</gene>
<sequence length="103" mass="11457">MKDRLEAKGTPLPEDRLHQVATEMYTSGFKPDWHGRVDVVNDTFYAQHATDPTKRMNLSLAEPTPSIQESMQQAQAHTLETAQQQAAAQARQDQPTQPGPVMG</sequence>
<dbReference type="RefSeq" id="WP_169705949.1">
    <property type="nucleotide sequence ID" value="NZ_CP051651.1"/>
</dbReference>
<feature type="region of interest" description="Disordered" evidence="1">
    <location>
        <begin position="65"/>
        <end position="103"/>
    </location>
</feature>
<protein>
    <submittedName>
        <fullName evidence="2">Uncharacterized protein</fullName>
    </submittedName>
</protein>
<dbReference type="AlphaFoldDB" id="A0A7Z2VAA1"/>
<proteinExistence type="predicted"/>
<evidence type="ECO:0000313" key="2">
    <source>
        <dbReference type="EMBL" id="QJD67657.1"/>
    </source>
</evidence>
<organism evidence="2 3">
    <name type="scientific">Xanthomonas campestris pv. badrii</name>
    <dbReference type="NCBI Taxonomy" id="149696"/>
    <lineage>
        <taxon>Bacteria</taxon>
        <taxon>Pseudomonadati</taxon>
        <taxon>Pseudomonadota</taxon>
        <taxon>Gammaproteobacteria</taxon>
        <taxon>Lysobacterales</taxon>
        <taxon>Lysobacteraceae</taxon>
        <taxon>Xanthomonas</taxon>
    </lineage>
</organism>
<dbReference type="Proteomes" id="UP000503498">
    <property type="component" value="Chromosome"/>
</dbReference>
<evidence type="ECO:0000313" key="3">
    <source>
        <dbReference type="Proteomes" id="UP000503498"/>
    </source>
</evidence>
<evidence type="ECO:0000256" key="1">
    <source>
        <dbReference type="SAM" id="MobiDB-lite"/>
    </source>
</evidence>
<reference evidence="2 3" key="1">
    <citation type="submission" date="2020-04" db="EMBL/GenBank/DDBJ databases">
        <title>Genome-Wide Identification of 5-Methylcytosine Sites in Bacterial Genomes By High-Throughput Sequencing of MspJI Restriction Fragments.</title>
        <authorList>
            <person name="Wu V."/>
        </authorList>
    </citation>
    <scope>NUCLEOTIDE SEQUENCE [LARGE SCALE GENOMIC DNA]</scope>
    <source>
        <strain evidence="2 3">NEB122</strain>
    </source>
</reference>
<feature type="compositionally biased region" description="Low complexity" evidence="1">
    <location>
        <begin position="72"/>
        <end position="96"/>
    </location>
</feature>
<accession>A0A7Z2VAA1</accession>
<dbReference type="EMBL" id="CP051651">
    <property type="protein sequence ID" value="QJD67657.1"/>
    <property type="molecule type" value="Genomic_DNA"/>
</dbReference>
<reference evidence="2 3" key="2">
    <citation type="submission" date="2020-04" db="EMBL/GenBank/DDBJ databases">
        <authorList>
            <person name="Fomenkov A."/>
            <person name="Anton B.P."/>
            <person name="Roberts R.J."/>
        </authorList>
    </citation>
    <scope>NUCLEOTIDE SEQUENCE [LARGE SCALE GENOMIC DNA]</scope>
    <source>
        <strain evidence="2 3">NEB122</strain>
    </source>
</reference>
<name>A0A7Z2VAA1_XANCA</name>